<dbReference type="GO" id="GO:0016020">
    <property type="term" value="C:membrane"/>
    <property type="evidence" value="ECO:0007669"/>
    <property type="project" value="UniProtKB-SubCell"/>
</dbReference>
<name>X6P5Z4_RETFI</name>
<sequence length="289" mass="32131">MFCAHFAKSNGIDRKGDDLLSASLPMDYCEYEERQNNNQVPNGGTWAMRPVKRSHSLWEQLWINCRAGACGGIAVTLTTLGIANGLSFNRPLGVRLLALHTVPGVAIYFSVYEHLKQHFKNTTLYKITDKENKPWHRTFMERFTAAGVAGSLVSWSAPSASLLLGLRYAAFFGSFELFKDMKSQSIDHKRQLCFNEVALTAGAGGVVASVLYYPALQLSLHSSPSLLSTAGHTVTFSTQIRQILSQNVNCEFLFRGFGNHLTKFLPSCVACSCAFEFSRRYFDNQSSNE</sequence>
<dbReference type="Proteomes" id="UP000023152">
    <property type="component" value="Unassembled WGS sequence"/>
</dbReference>
<evidence type="ECO:0000256" key="2">
    <source>
        <dbReference type="ARBA" id="ARBA00022692"/>
    </source>
</evidence>
<organism evidence="4 5">
    <name type="scientific">Reticulomyxa filosa</name>
    <dbReference type="NCBI Taxonomy" id="46433"/>
    <lineage>
        <taxon>Eukaryota</taxon>
        <taxon>Sar</taxon>
        <taxon>Rhizaria</taxon>
        <taxon>Retaria</taxon>
        <taxon>Foraminifera</taxon>
        <taxon>Monothalamids</taxon>
        <taxon>Reticulomyxidae</taxon>
        <taxon>Reticulomyxa</taxon>
    </lineage>
</organism>
<keyword evidence="2" id="KW-0812">Transmembrane</keyword>
<keyword evidence="3" id="KW-0472">Membrane</keyword>
<protein>
    <recommendedName>
        <fullName evidence="6">Mitochondrial carrier protein</fullName>
    </recommendedName>
</protein>
<evidence type="ECO:0000256" key="3">
    <source>
        <dbReference type="ARBA" id="ARBA00023136"/>
    </source>
</evidence>
<evidence type="ECO:0008006" key="6">
    <source>
        <dbReference type="Google" id="ProtNLM"/>
    </source>
</evidence>
<dbReference type="InterPro" id="IPR023395">
    <property type="entry name" value="MCP_dom_sf"/>
</dbReference>
<accession>X6P5Z4</accession>
<comment type="subcellular location">
    <subcellularLocation>
        <location evidence="1">Membrane</location>
    </subcellularLocation>
</comment>
<comment type="caution">
    <text evidence="4">The sequence shown here is derived from an EMBL/GenBank/DDBJ whole genome shotgun (WGS) entry which is preliminary data.</text>
</comment>
<evidence type="ECO:0000313" key="4">
    <source>
        <dbReference type="EMBL" id="ETO33509.1"/>
    </source>
</evidence>
<keyword evidence="5" id="KW-1185">Reference proteome</keyword>
<proteinExistence type="predicted"/>
<dbReference type="EMBL" id="ASPP01003341">
    <property type="protein sequence ID" value="ETO33509.1"/>
    <property type="molecule type" value="Genomic_DNA"/>
</dbReference>
<evidence type="ECO:0000256" key="1">
    <source>
        <dbReference type="ARBA" id="ARBA00004370"/>
    </source>
</evidence>
<gene>
    <name evidence="4" type="ORF">RFI_03592</name>
</gene>
<dbReference type="Gene3D" id="1.50.40.10">
    <property type="entry name" value="Mitochondrial carrier domain"/>
    <property type="match status" value="2"/>
</dbReference>
<reference evidence="4 5" key="1">
    <citation type="journal article" date="2013" name="Curr. Biol.">
        <title>The Genome of the Foraminiferan Reticulomyxa filosa.</title>
        <authorList>
            <person name="Glockner G."/>
            <person name="Hulsmann N."/>
            <person name="Schleicher M."/>
            <person name="Noegel A.A."/>
            <person name="Eichinger L."/>
            <person name="Gallinger C."/>
            <person name="Pawlowski J."/>
            <person name="Sierra R."/>
            <person name="Euteneuer U."/>
            <person name="Pillet L."/>
            <person name="Moustafa A."/>
            <person name="Platzer M."/>
            <person name="Groth M."/>
            <person name="Szafranski K."/>
            <person name="Schliwa M."/>
        </authorList>
    </citation>
    <scope>NUCLEOTIDE SEQUENCE [LARGE SCALE GENOMIC DNA]</scope>
</reference>
<dbReference type="AlphaFoldDB" id="X6P5Z4"/>
<evidence type="ECO:0000313" key="5">
    <source>
        <dbReference type="Proteomes" id="UP000023152"/>
    </source>
</evidence>
<dbReference type="SUPFAM" id="SSF103506">
    <property type="entry name" value="Mitochondrial carrier"/>
    <property type="match status" value="2"/>
</dbReference>